<feature type="region of interest" description="Disordered" evidence="18">
    <location>
        <begin position="1932"/>
        <end position="1961"/>
    </location>
</feature>
<dbReference type="Pfam" id="PF00063">
    <property type="entry name" value="Myosin_head"/>
    <property type="match status" value="2"/>
</dbReference>
<evidence type="ECO:0000256" key="1">
    <source>
        <dbReference type="ARBA" id="ARBA00004439"/>
    </source>
</evidence>
<feature type="compositionally biased region" description="Polar residues" evidence="18">
    <location>
        <begin position="1932"/>
        <end position="1943"/>
    </location>
</feature>
<keyword evidence="12 19" id="KW-0472">Membrane</keyword>
<dbReference type="InterPro" id="IPR029044">
    <property type="entry name" value="Nucleotide-diphossugar_trans"/>
</dbReference>
<evidence type="ECO:0000313" key="24">
    <source>
        <dbReference type="Proteomes" id="UP000245884"/>
    </source>
</evidence>
<dbReference type="Gene3D" id="3.10.120.10">
    <property type="entry name" value="Cytochrome b5-like heme/steroid binding domain"/>
    <property type="match status" value="1"/>
</dbReference>
<evidence type="ECO:0000256" key="9">
    <source>
        <dbReference type="ARBA" id="ARBA00022840"/>
    </source>
</evidence>
<evidence type="ECO:0000259" key="20">
    <source>
        <dbReference type="PROSITE" id="PS50255"/>
    </source>
</evidence>
<keyword evidence="8 17" id="KW-0547">Nucleotide-binding</keyword>
<dbReference type="InterPro" id="IPR004835">
    <property type="entry name" value="Chitin_synth"/>
</dbReference>
<dbReference type="EMBL" id="KZ819662">
    <property type="protein sequence ID" value="PWN29965.1"/>
    <property type="molecule type" value="Genomic_DNA"/>
</dbReference>
<keyword evidence="10 19" id="KW-1133">Transmembrane helix</keyword>
<comment type="subcellular location">
    <subcellularLocation>
        <location evidence="2">Cell membrane</location>
        <topology evidence="2">Multi-pass membrane protein</topology>
    </subcellularLocation>
    <subcellularLocation>
        <location evidence="1">Cytoplasmic vesicle membrane</location>
        <topology evidence="1">Multi-pass membrane protein</topology>
    </subcellularLocation>
</comment>
<dbReference type="PANTHER" id="PTHR22914">
    <property type="entry name" value="CHITIN SYNTHASE"/>
    <property type="match status" value="1"/>
</dbReference>
<evidence type="ECO:0000256" key="15">
    <source>
        <dbReference type="ARBA" id="ARBA00023203"/>
    </source>
</evidence>
<dbReference type="PROSITE" id="PS50255">
    <property type="entry name" value="CYTOCHROME_B5_2"/>
    <property type="match status" value="1"/>
</dbReference>
<feature type="transmembrane region" description="Helical" evidence="19">
    <location>
        <begin position="1250"/>
        <end position="1269"/>
    </location>
</feature>
<evidence type="ECO:0000256" key="4">
    <source>
        <dbReference type="ARBA" id="ARBA00022475"/>
    </source>
</evidence>
<feature type="region of interest" description="Disordered" evidence="18">
    <location>
        <begin position="542"/>
        <end position="563"/>
    </location>
</feature>
<keyword evidence="15 17" id="KW-0009">Actin-binding</keyword>
<organism evidence="23 24">
    <name type="scientific">Jaminaea rosea</name>
    <dbReference type="NCBI Taxonomy" id="1569628"/>
    <lineage>
        <taxon>Eukaryota</taxon>
        <taxon>Fungi</taxon>
        <taxon>Dikarya</taxon>
        <taxon>Basidiomycota</taxon>
        <taxon>Ustilaginomycotina</taxon>
        <taxon>Exobasidiomycetes</taxon>
        <taxon>Microstromatales</taxon>
        <taxon>Microstromatales incertae sedis</taxon>
        <taxon>Jaminaea</taxon>
    </lineage>
</organism>
<proteinExistence type="inferred from homology"/>
<dbReference type="EC" id="2.4.1.16" evidence="3"/>
<comment type="similarity">
    <text evidence="17">Belongs to the TRAFAC class myosin-kinesin ATPase superfamily. Myosin family.</text>
</comment>
<feature type="transmembrane region" description="Helical" evidence="19">
    <location>
        <begin position="1700"/>
        <end position="1723"/>
    </location>
</feature>
<dbReference type="Pfam" id="PF03142">
    <property type="entry name" value="Chitin_synth_2"/>
    <property type="match status" value="1"/>
</dbReference>
<sequence length="2019" mass="222276">MAGSSSMPAEQLTHLTSLSSLSVDTIFSTLRDRFFAGLPYTSLSDSVLVSVNPFATSGNRNSDDALREYTKQYRETNRAARGAPLPPHVFQLACDAYFYMQRTGQDQIVLLAGETSSGKSELRRLATRILIDLSAAAPGKKGWKLASQIPSGDYLLESFGNAATLENANASRFGKYSELQFNEAGRLVGSKTLDYYLERSRLTGAGGSDQTFHAFYALVAGASAEEKTHLKIQDGADFRYLGGLRHKGAVREDALRFQRMKQAFKNIGLSQRHVASICQVLAAILHLGNLDFSQDHHRTQDAVSIRNQEVLENAAGFLGVPPKDLEESIVLKTKLIRSEVCTIVLDADGAAANRDELAKTLYSLLFAWLNEHLNQKLCKDTFETYIGILDLPGPQSAAKGGNSLDQFCVNFANERLHRWMLASVFEKRRDEYADEGISHLSPDVPFFDNADCVRLFINQPGGLVHIMDDQARRMPKKSDHTMVEAFGKRWGNHPNFKVGAADRSGFASFTVTHFHGPVSYSSEGWLDRNSDVVSPDFVSLLRGSTDANGDRRPSDATLLNNGSADVSAGSTVPFVRSLFKSDALKTQAHPKDDHTVVAAQQSAKPMRAPSTRRPNRATSIKRVGTKRSAATSSAAANEDSDDEQHDGKKAAVTGVAGEFRSALDTLFKTMDEAKAWTILCLRPNDNQMPNQFEARIVKQQIKTYCLTEMARKLVNEYSVSMTHEEFCERYADNPSLNAVSMKAATGGYAKQKFAAAKEVMSWTDAEAASGRLKIFLSHTAFRELEDELRAVDPEEQAANERKAQLDAEAAAKGANDPFSPFGALSGDNTNDPESPQQLFGLGDPFKEMSSSALPLVGGAETPGFTGDDNKSMMSEWAAPNLNFTHQRNDSVAPSEAYAPSRNMFAGSGARGIDEKRQSGGLEAGGFSGAGNNGEVAEEVGESGSRRRWVAWTWMLTFWVPSFMLSRAGSMKRPDIRMAWREKLAINIMIWFICGCAVFVIAVLGNVICPKEYVYTPSELANHKSDDQAFTAIRGEVFDLTNVIKTHRSVIPVVSADRLNAYAGTDSTSLFPVQVNALCNGVDGSVSPWVQLSGGNTTDANAQYHDFRSFHTEDARPDWYYQSMWLMRSNFRVGFIGYDPSAISDLLDDGRAVAVYRGGVYDVTDYVKQGNKGVITAPEGTQAPADTNAAFMSGPIIDLIVQNPGKDITQQLDSLPLGNDVLDRQRVCLRNLFYIGKPDGRNSPRCQFSRYILLALSIVMVSIIGFKFLAALQFSRIRKPEDHDRFVICQVPCYTEGEESMRKTIDSLAALKYDDKRKLLFIICDGMIVGSGNDRPTPRIVLDILGVDPNLDPEPLSFQSIGEGSKQHNLAKVYSGLYEYSGHVVPYVVVVKVGKPTERSRPGNRGKRDSQLVLMHFLNKVHFGSAMNPMELEIYHQIKNIIGVNPSFYEYLLQVDADTTVDPYCLGHFVSSFINDKKIIGLCGETALSNAKQSFVTMLQVYEYYISHYLVKAFESLFGSVTCLPGCFSMFRLRTPDTHRPLFIANRVVDDYSENRVDTLHTKNLLSLGEDRYLTTLVLKHFGDYKTTFVRAGKAKTSAPDDMGVLLSQRRRWINSTIHNLVELIKTPGLCGFCLFSMRFIVFIDLLSTIIAPVTVAYIVYLIVLVSTTDQTVPVTSLIMLAAIYGLQALIFILNRKFEMVGWMIIYIIGIPIWSFFLPLYSFWHMDDFSWGNTRVVRGEKGQRVLLHDEGKFDPSEIPLRTWEDYENDLWEKNSARSIGEILMSAQHKKSYDAASMYSRSGMGGNRSGPGSQYEPSLYGQTPMLPRSTSFANSIGGQSGYFGGADPRQSTFSLGGMPGAGYGTPAASMYGFPQQQQQQQPGYFTGTPSMYGAPQGGFMSPSSSMPMMASGSGSNNNAFATPRQSMGSIGNLIDASTPSPSRSAAGTPAGVAPRTRVGPPSDAEIASDLRSLIANADLNTLSRKALREQLQARYGPSVDLGEKKDFIKETIARILEEGGE</sequence>
<dbReference type="GeneID" id="37026704"/>
<evidence type="ECO:0000256" key="8">
    <source>
        <dbReference type="ARBA" id="ARBA00022741"/>
    </source>
</evidence>
<dbReference type="SUPFAM" id="SSF53448">
    <property type="entry name" value="Nucleotide-diphospho-sugar transferases"/>
    <property type="match status" value="1"/>
</dbReference>
<evidence type="ECO:0000256" key="17">
    <source>
        <dbReference type="PROSITE-ProRule" id="PRU00782"/>
    </source>
</evidence>
<dbReference type="InterPro" id="IPR001199">
    <property type="entry name" value="Cyt_B5-like_heme/steroid-bd"/>
</dbReference>
<protein>
    <recommendedName>
        <fullName evidence="3">chitin synthase</fullName>
        <ecNumber evidence="3">2.4.1.16</ecNumber>
    </recommendedName>
</protein>
<dbReference type="GO" id="GO:0003774">
    <property type="term" value="F:cytoskeletal motor activity"/>
    <property type="evidence" value="ECO:0007669"/>
    <property type="project" value="UniProtKB-UniRule"/>
</dbReference>
<evidence type="ECO:0000256" key="13">
    <source>
        <dbReference type="ARBA" id="ARBA00023175"/>
    </source>
</evidence>
<keyword evidence="5" id="KW-0328">Glycosyltransferase</keyword>
<feature type="transmembrane region" description="Helical" evidence="19">
    <location>
        <begin position="1674"/>
        <end position="1693"/>
    </location>
</feature>
<dbReference type="Gene3D" id="1.10.10.60">
    <property type="entry name" value="Homeodomain-like"/>
    <property type="match status" value="1"/>
</dbReference>
<dbReference type="OrthoDB" id="370884at2759"/>
<dbReference type="SUPFAM" id="SSF52540">
    <property type="entry name" value="P-loop containing nucleoside triphosphate hydrolases"/>
    <property type="match status" value="1"/>
</dbReference>
<dbReference type="SUPFAM" id="SSF55856">
    <property type="entry name" value="Cytochrome b5-like heme/steroid binding domain"/>
    <property type="match status" value="1"/>
</dbReference>
<feature type="compositionally biased region" description="Basic and acidic residues" evidence="18">
    <location>
        <begin position="793"/>
        <end position="805"/>
    </location>
</feature>
<evidence type="ECO:0000256" key="2">
    <source>
        <dbReference type="ARBA" id="ARBA00004651"/>
    </source>
</evidence>
<keyword evidence="24" id="KW-1185">Reference proteome</keyword>
<feature type="binding site" evidence="17">
    <location>
        <begin position="113"/>
        <end position="120"/>
    </location>
    <ligand>
        <name>ATP</name>
        <dbReference type="ChEBI" id="CHEBI:30616"/>
    </ligand>
</feature>
<dbReference type="InterPro" id="IPR036961">
    <property type="entry name" value="Kinesin_motor_dom_sf"/>
</dbReference>
<dbReference type="Gene3D" id="1.20.58.530">
    <property type="match status" value="1"/>
</dbReference>
<dbReference type="SUPFAM" id="SSF109715">
    <property type="entry name" value="DEK C-terminal domain"/>
    <property type="match status" value="1"/>
</dbReference>
<feature type="transmembrane region" description="Helical" evidence="19">
    <location>
        <begin position="948"/>
        <end position="967"/>
    </location>
</feature>
<dbReference type="InterPro" id="IPR001609">
    <property type="entry name" value="Myosin_head_motor_dom-like"/>
</dbReference>
<dbReference type="InterPro" id="IPR036037">
    <property type="entry name" value="MYSc_Myo17"/>
</dbReference>
<feature type="region of interest" description="Actin-binding" evidence="17">
    <location>
        <begin position="663"/>
        <end position="685"/>
    </location>
</feature>
<dbReference type="GO" id="GO:0004100">
    <property type="term" value="F:chitin synthase activity"/>
    <property type="evidence" value="ECO:0007669"/>
    <property type="project" value="UniProtKB-EC"/>
</dbReference>
<dbReference type="Proteomes" id="UP000245884">
    <property type="component" value="Unassembled WGS sequence"/>
</dbReference>
<dbReference type="Gene3D" id="1.10.10.820">
    <property type="match status" value="1"/>
</dbReference>
<evidence type="ECO:0000256" key="14">
    <source>
        <dbReference type="ARBA" id="ARBA00023180"/>
    </source>
</evidence>
<feature type="region of interest" description="Disordered" evidence="18">
    <location>
        <begin position="793"/>
        <end position="834"/>
    </location>
</feature>
<keyword evidence="4" id="KW-1003">Cell membrane</keyword>
<feature type="domain" description="Myosin motor" evidence="21">
    <location>
        <begin position="10"/>
        <end position="789"/>
    </location>
</feature>
<dbReference type="CDD" id="cd14879">
    <property type="entry name" value="MYSc_Myo17"/>
    <property type="match status" value="1"/>
</dbReference>
<keyword evidence="13 17" id="KW-0505">Motor protein</keyword>
<feature type="domain" description="Cytochrome b5 heme-binding" evidence="20">
    <location>
        <begin position="1011"/>
        <end position="1070"/>
    </location>
</feature>
<dbReference type="GO" id="GO:0005886">
    <property type="term" value="C:plasma membrane"/>
    <property type="evidence" value="ECO:0007669"/>
    <property type="project" value="UniProtKB-SubCell"/>
</dbReference>
<dbReference type="InterPro" id="IPR027417">
    <property type="entry name" value="P-loop_NTPase"/>
</dbReference>
<dbReference type="GO" id="GO:0030659">
    <property type="term" value="C:cytoplasmic vesicle membrane"/>
    <property type="evidence" value="ECO:0007669"/>
    <property type="project" value="UniProtKB-SubCell"/>
</dbReference>
<feature type="region of interest" description="Disordered" evidence="18">
    <location>
        <begin position="585"/>
        <end position="649"/>
    </location>
</feature>
<evidence type="ECO:0000256" key="10">
    <source>
        <dbReference type="ARBA" id="ARBA00022989"/>
    </source>
</evidence>
<dbReference type="GO" id="GO:0003779">
    <property type="term" value="F:actin binding"/>
    <property type="evidence" value="ECO:0007669"/>
    <property type="project" value="UniProtKB-KW"/>
</dbReference>
<dbReference type="GO" id="GO:0016459">
    <property type="term" value="C:myosin complex"/>
    <property type="evidence" value="ECO:0007669"/>
    <property type="project" value="UniProtKB-KW"/>
</dbReference>
<dbReference type="GO" id="GO:0006031">
    <property type="term" value="P:chitin biosynthetic process"/>
    <property type="evidence" value="ECO:0007669"/>
    <property type="project" value="TreeGrafter"/>
</dbReference>
<dbReference type="Pfam" id="PF00173">
    <property type="entry name" value="Cyt-b5"/>
    <property type="match status" value="1"/>
</dbReference>
<dbReference type="PRINTS" id="PR00193">
    <property type="entry name" value="MYOSINHEAVY"/>
</dbReference>
<accession>A0A316V3E2</accession>
<dbReference type="InterPro" id="IPR014876">
    <property type="entry name" value="DEK_C"/>
</dbReference>
<keyword evidence="11 17" id="KW-0518">Myosin</keyword>
<dbReference type="RefSeq" id="XP_025364577.1">
    <property type="nucleotide sequence ID" value="XM_025504881.1"/>
</dbReference>
<evidence type="ECO:0000256" key="19">
    <source>
        <dbReference type="SAM" id="Phobius"/>
    </source>
</evidence>
<evidence type="ECO:0000256" key="11">
    <source>
        <dbReference type="ARBA" id="ARBA00023123"/>
    </source>
</evidence>
<keyword evidence="6" id="KW-0808">Transferase</keyword>
<dbReference type="Gene3D" id="1.20.120.720">
    <property type="entry name" value="Myosin VI head, motor domain, U50 subdomain"/>
    <property type="match status" value="1"/>
</dbReference>
<evidence type="ECO:0000259" key="22">
    <source>
        <dbReference type="PROSITE" id="PS51998"/>
    </source>
</evidence>
<keyword evidence="16" id="KW-0968">Cytoplasmic vesicle</keyword>
<dbReference type="PANTHER" id="PTHR22914:SF45">
    <property type="entry name" value="CHITIN SYNTHASE"/>
    <property type="match status" value="1"/>
</dbReference>
<evidence type="ECO:0000256" key="12">
    <source>
        <dbReference type="ARBA" id="ARBA00023136"/>
    </source>
</evidence>
<reference evidence="23 24" key="1">
    <citation type="journal article" date="2018" name="Mol. Biol. Evol.">
        <title>Broad Genomic Sampling Reveals a Smut Pathogenic Ancestry of the Fungal Clade Ustilaginomycotina.</title>
        <authorList>
            <person name="Kijpornyongpan T."/>
            <person name="Mondo S.J."/>
            <person name="Barry K."/>
            <person name="Sandor L."/>
            <person name="Lee J."/>
            <person name="Lipzen A."/>
            <person name="Pangilinan J."/>
            <person name="LaButti K."/>
            <person name="Hainaut M."/>
            <person name="Henrissat B."/>
            <person name="Grigoriev I.V."/>
            <person name="Spatafora J.W."/>
            <person name="Aime M.C."/>
        </authorList>
    </citation>
    <scope>NUCLEOTIDE SEQUENCE [LARGE SCALE GENOMIC DNA]</scope>
    <source>
        <strain evidence="23 24">MCA 5214</strain>
    </source>
</reference>
<evidence type="ECO:0000256" key="16">
    <source>
        <dbReference type="ARBA" id="ARBA00023329"/>
    </source>
</evidence>
<dbReference type="SMART" id="SM01117">
    <property type="entry name" value="Cyt-b5"/>
    <property type="match status" value="2"/>
</dbReference>
<dbReference type="GO" id="GO:0005524">
    <property type="term" value="F:ATP binding"/>
    <property type="evidence" value="ECO:0007669"/>
    <property type="project" value="UniProtKB-UniRule"/>
</dbReference>
<dbReference type="SMART" id="SM00242">
    <property type="entry name" value="MYSc"/>
    <property type="match status" value="1"/>
</dbReference>
<name>A0A316V3E2_9BASI</name>
<dbReference type="InterPro" id="IPR036400">
    <property type="entry name" value="Cyt_B5-like_heme/steroid_sf"/>
</dbReference>
<evidence type="ECO:0000256" key="18">
    <source>
        <dbReference type="SAM" id="MobiDB-lite"/>
    </source>
</evidence>
<feature type="transmembrane region" description="Helical" evidence="19">
    <location>
        <begin position="1639"/>
        <end position="1662"/>
    </location>
</feature>
<evidence type="ECO:0000259" key="21">
    <source>
        <dbReference type="PROSITE" id="PS51456"/>
    </source>
</evidence>
<gene>
    <name evidence="23" type="ORF">BDZ90DRAFT_229009</name>
</gene>
<evidence type="ECO:0000256" key="3">
    <source>
        <dbReference type="ARBA" id="ARBA00012543"/>
    </source>
</evidence>
<dbReference type="Gene3D" id="3.40.850.10">
    <property type="entry name" value="Kinesin motor domain"/>
    <property type="match status" value="1"/>
</dbReference>
<feature type="transmembrane region" description="Helical" evidence="19">
    <location>
        <begin position="987"/>
        <end position="1007"/>
    </location>
</feature>
<evidence type="ECO:0000256" key="6">
    <source>
        <dbReference type="ARBA" id="ARBA00022679"/>
    </source>
</evidence>
<evidence type="ECO:0000256" key="5">
    <source>
        <dbReference type="ARBA" id="ARBA00022676"/>
    </source>
</evidence>
<dbReference type="GO" id="GO:0030428">
    <property type="term" value="C:cell septum"/>
    <property type="evidence" value="ECO:0007669"/>
    <property type="project" value="TreeGrafter"/>
</dbReference>
<dbReference type="Pfam" id="PF08766">
    <property type="entry name" value="DEK_C"/>
    <property type="match status" value="1"/>
</dbReference>
<keyword evidence="9 17" id="KW-0067">ATP-binding</keyword>
<dbReference type="PROSITE" id="PS51998">
    <property type="entry name" value="DEK_C"/>
    <property type="match status" value="1"/>
</dbReference>
<feature type="domain" description="DEK-C" evidence="22">
    <location>
        <begin position="1958"/>
        <end position="2015"/>
    </location>
</feature>
<dbReference type="STRING" id="1569628.A0A316V3E2"/>
<dbReference type="PROSITE" id="PS51456">
    <property type="entry name" value="MYOSIN_MOTOR"/>
    <property type="match status" value="1"/>
</dbReference>
<dbReference type="GO" id="GO:0031505">
    <property type="term" value="P:fungal-type cell wall organization"/>
    <property type="evidence" value="ECO:0007669"/>
    <property type="project" value="TreeGrafter"/>
</dbReference>
<keyword evidence="14" id="KW-0325">Glycoprotein</keyword>
<keyword evidence="7 19" id="KW-0812">Transmembrane</keyword>
<evidence type="ECO:0000256" key="7">
    <source>
        <dbReference type="ARBA" id="ARBA00022692"/>
    </source>
</evidence>
<evidence type="ECO:0000313" key="23">
    <source>
        <dbReference type="EMBL" id="PWN29965.1"/>
    </source>
</evidence>